<sequence>MLCYGFPIARIPWVMLGQFRVGPDVQALQCLLIYSSRRIQGYGHA</sequence>
<proteinExistence type="predicted"/>
<reference evidence="1" key="2">
    <citation type="journal article" date="2015" name="Data Brief">
        <title>Shoot transcriptome of the giant reed, Arundo donax.</title>
        <authorList>
            <person name="Barrero R.A."/>
            <person name="Guerrero F.D."/>
            <person name="Moolhuijzen P."/>
            <person name="Goolsby J.A."/>
            <person name="Tidwell J."/>
            <person name="Bellgard S.E."/>
            <person name="Bellgard M.I."/>
        </authorList>
    </citation>
    <scope>NUCLEOTIDE SEQUENCE</scope>
    <source>
        <tissue evidence="1">Shoot tissue taken approximately 20 cm above the soil surface</tissue>
    </source>
</reference>
<name>A0A0A9AQJ6_ARUDO</name>
<protein>
    <submittedName>
        <fullName evidence="1">Uncharacterized protein</fullName>
    </submittedName>
</protein>
<accession>A0A0A9AQJ6</accession>
<reference evidence="1" key="1">
    <citation type="submission" date="2014-09" db="EMBL/GenBank/DDBJ databases">
        <authorList>
            <person name="Magalhaes I.L.F."/>
            <person name="Oliveira U."/>
            <person name="Santos F.R."/>
            <person name="Vidigal T.H.D.A."/>
            <person name="Brescovit A.D."/>
            <person name="Santos A.J."/>
        </authorList>
    </citation>
    <scope>NUCLEOTIDE SEQUENCE</scope>
    <source>
        <tissue evidence="1">Shoot tissue taken approximately 20 cm above the soil surface</tissue>
    </source>
</reference>
<evidence type="ECO:0000313" key="1">
    <source>
        <dbReference type="EMBL" id="JAD53416.1"/>
    </source>
</evidence>
<organism evidence="1">
    <name type="scientific">Arundo donax</name>
    <name type="common">Giant reed</name>
    <name type="synonym">Donax arundinaceus</name>
    <dbReference type="NCBI Taxonomy" id="35708"/>
    <lineage>
        <taxon>Eukaryota</taxon>
        <taxon>Viridiplantae</taxon>
        <taxon>Streptophyta</taxon>
        <taxon>Embryophyta</taxon>
        <taxon>Tracheophyta</taxon>
        <taxon>Spermatophyta</taxon>
        <taxon>Magnoliopsida</taxon>
        <taxon>Liliopsida</taxon>
        <taxon>Poales</taxon>
        <taxon>Poaceae</taxon>
        <taxon>PACMAD clade</taxon>
        <taxon>Arundinoideae</taxon>
        <taxon>Arundineae</taxon>
        <taxon>Arundo</taxon>
    </lineage>
</organism>
<dbReference type="EMBL" id="GBRH01244479">
    <property type="protein sequence ID" value="JAD53416.1"/>
    <property type="molecule type" value="Transcribed_RNA"/>
</dbReference>
<dbReference type="AlphaFoldDB" id="A0A0A9AQJ6"/>